<evidence type="ECO:0000256" key="3">
    <source>
        <dbReference type="ARBA" id="ARBA00022980"/>
    </source>
</evidence>
<dbReference type="GeneID" id="74848638"/>
<dbReference type="RefSeq" id="YP_010471561.1">
    <property type="nucleotide sequence ID" value="NC_066063.1"/>
</dbReference>
<dbReference type="InterPro" id="IPR036823">
    <property type="entry name" value="Ribosomal_uS7_dom_sf"/>
</dbReference>
<proteinExistence type="inferred from homology"/>
<dbReference type="GO" id="GO:1990904">
    <property type="term" value="C:ribonucleoprotein complex"/>
    <property type="evidence" value="ECO:0007669"/>
    <property type="project" value="UniProtKB-KW"/>
</dbReference>
<keyword evidence="7" id="KW-0934">Plastid</keyword>
<gene>
    <name evidence="7" type="primary">rps7</name>
</gene>
<evidence type="ECO:0000256" key="2">
    <source>
        <dbReference type="ARBA" id="ARBA00007151"/>
    </source>
</evidence>
<comment type="function">
    <text evidence="1">One of the primary rRNA binding proteins, it binds directly to 16S rRNA where it nucleates assembly of the head domain of the 30S subunit.</text>
</comment>
<dbReference type="EMBL" id="ON515482">
    <property type="protein sequence ID" value="UVG40900.1"/>
    <property type="molecule type" value="Genomic_DNA"/>
</dbReference>
<dbReference type="Pfam" id="PF00177">
    <property type="entry name" value="Ribosomal_S7"/>
    <property type="match status" value="1"/>
</dbReference>
<keyword evidence="7" id="KW-0150">Chloroplast</keyword>
<dbReference type="InterPro" id="IPR023798">
    <property type="entry name" value="Ribosomal_uS7_dom"/>
</dbReference>
<dbReference type="SUPFAM" id="SSF47973">
    <property type="entry name" value="Ribosomal protein S7"/>
    <property type="match status" value="1"/>
</dbReference>
<geneLocation type="chloroplast" evidence="7"/>
<evidence type="ECO:0000313" key="7">
    <source>
        <dbReference type="EMBL" id="UVG40900.1"/>
    </source>
</evidence>
<keyword evidence="4" id="KW-0687">Ribonucleoprotein</keyword>
<dbReference type="PANTHER" id="PTHR11205">
    <property type="entry name" value="RIBOSOMAL PROTEIN S7"/>
    <property type="match status" value="1"/>
</dbReference>
<dbReference type="AlphaFoldDB" id="A0A976YGD7"/>
<comment type="similarity">
    <text evidence="2">Belongs to the universal ribosomal protein uS7 family.</text>
</comment>
<dbReference type="GO" id="GO:0006412">
    <property type="term" value="P:translation"/>
    <property type="evidence" value="ECO:0007669"/>
    <property type="project" value="InterPro"/>
</dbReference>
<feature type="domain" description="Small ribosomal subunit protein uS7" evidence="6">
    <location>
        <begin position="1"/>
        <end position="116"/>
    </location>
</feature>
<name>A0A976YGD7_9ASPA</name>
<evidence type="ECO:0000256" key="1">
    <source>
        <dbReference type="ARBA" id="ARBA00002046"/>
    </source>
</evidence>
<organism evidence="7">
    <name type="scientific">Gastrodia javanica</name>
    <dbReference type="NCBI Taxonomy" id="2974003"/>
    <lineage>
        <taxon>Eukaryota</taxon>
        <taxon>Viridiplantae</taxon>
        <taxon>Streptophyta</taxon>
        <taxon>Embryophyta</taxon>
        <taxon>Tracheophyta</taxon>
        <taxon>Spermatophyta</taxon>
        <taxon>Magnoliopsida</taxon>
        <taxon>Liliopsida</taxon>
        <taxon>Asparagales</taxon>
        <taxon>Orchidaceae</taxon>
        <taxon>Epidendroideae</taxon>
        <taxon>Gastrodieae</taxon>
        <taxon>Gastrodia</taxon>
    </lineage>
</organism>
<evidence type="ECO:0000256" key="5">
    <source>
        <dbReference type="ARBA" id="ARBA00035504"/>
    </source>
</evidence>
<reference evidence="7" key="1">
    <citation type="submission" date="2022-05" db="EMBL/GenBank/DDBJ databases">
        <title>Unprecedent plastid genome of Gastrodia.</title>
        <authorList>
            <person name="Wen Y."/>
            <person name="Jin X."/>
        </authorList>
    </citation>
    <scope>NUCLEOTIDE SEQUENCE</scope>
    <source>
        <strain evidence="7">Jin.X.H. PE-BO 4091</strain>
    </source>
</reference>
<sequence>MKNGKKSLAYKIIYRAMRQIKKKTKKSPLFFLRQAIRILNPGITIIKRQEGGPVITELGLSQGKSIAIKWLLRSARKRSDKDMVFNLSSELIDVTKGSGYAIHEKEKTLRIAESNRTFAYY</sequence>
<dbReference type="GO" id="GO:0005840">
    <property type="term" value="C:ribosome"/>
    <property type="evidence" value="ECO:0007669"/>
    <property type="project" value="UniProtKB-KW"/>
</dbReference>
<evidence type="ECO:0000256" key="4">
    <source>
        <dbReference type="ARBA" id="ARBA00023274"/>
    </source>
</evidence>
<accession>A0A976YGD7</accession>
<dbReference type="InterPro" id="IPR000235">
    <property type="entry name" value="Ribosomal_uS7"/>
</dbReference>
<dbReference type="PIRSF" id="PIRSF002122">
    <property type="entry name" value="RPS7p_RPS7a_RPS5e_RPS7o"/>
    <property type="match status" value="1"/>
</dbReference>
<dbReference type="Gene3D" id="1.10.455.10">
    <property type="entry name" value="Ribosomal protein S7 domain"/>
    <property type="match status" value="1"/>
</dbReference>
<keyword evidence="3 7" id="KW-0689">Ribosomal protein</keyword>
<protein>
    <recommendedName>
        <fullName evidence="5">30S ribosomal protein S7, chloroplastic</fullName>
    </recommendedName>
</protein>
<evidence type="ECO:0000259" key="6">
    <source>
        <dbReference type="Pfam" id="PF00177"/>
    </source>
</evidence>